<accession>A0AAE3G264</accession>
<dbReference type="InterPro" id="IPR005950">
    <property type="entry name" value="ModA"/>
</dbReference>
<evidence type="ECO:0000256" key="4">
    <source>
        <dbReference type="PIRSR" id="PIRSR004846-1"/>
    </source>
</evidence>
<dbReference type="GO" id="GO:0015689">
    <property type="term" value="P:molybdate ion transport"/>
    <property type="evidence" value="ECO:0007669"/>
    <property type="project" value="InterPro"/>
</dbReference>
<dbReference type="PANTHER" id="PTHR30632">
    <property type="entry name" value="MOLYBDATE-BINDING PERIPLASMIC PROTEIN"/>
    <property type="match status" value="1"/>
</dbReference>
<evidence type="ECO:0000256" key="5">
    <source>
        <dbReference type="SAM" id="SignalP"/>
    </source>
</evidence>
<dbReference type="EMBL" id="JALJXV010000002">
    <property type="protein sequence ID" value="MCP1673664.1"/>
    <property type="molecule type" value="Genomic_DNA"/>
</dbReference>
<organism evidence="6 7">
    <name type="scientific">Natronocella acetinitrilica</name>
    <dbReference type="NCBI Taxonomy" id="414046"/>
    <lineage>
        <taxon>Bacteria</taxon>
        <taxon>Pseudomonadati</taxon>
        <taxon>Pseudomonadota</taxon>
        <taxon>Gammaproteobacteria</taxon>
        <taxon>Chromatiales</taxon>
        <taxon>Ectothiorhodospiraceae</taxon>
        <taxon>Natronocella</taxon>
    </lineage>
</organism>
<gene>
    <name evidence="6" type="ORF">J2T57_000763</name>
</gene>
<dbReference type="GO" id="GO:0046872">
    <property type="term" value="F:metal ion binding"/>
    <property type="evidence" value="ECO:0007669"/>
    <property type="project" value="UniProtKB-KW"/>
</dbReference>
<evidence type="ECO:0000256" key="3">
    <source>
        <dbReference type="ARBA" id="ARBA00022729"/>
    </source>
</evidence>
<dbReference type="SUPFAM" id="SSF53850">
    <property type="entry name" value="Periplasmic binding protein-like II"/>
    <property type="match status" value="1"/>
</dbReference>
<name>A0AAE3G264_9GAMM</name>
<keyword evidence="4" id="KW-0500">Molybdenum</keyword>
<comment type="similarity">
    <text evidence="1">Belongs to the bacterial solute-binding protein ModA family.</text>
</comment>
<dbReference type="RefSeq" id="WP_253474472.1">
    <property type="nucleotide sequence ID" value="NZ_JALJXV010000002.1"/>
</dbReference>
<keyword evidence="2 4" id="KW-0479">Metal-binding</keyword>
<dbReference type="PANTHER" id="PTHR30632:SF14">
    <property type="entry name" value="TUNGSTATE_MOLYBDATE_CHROMATE-BINDING PROTEIN MODA"/>
    <property type="match status" value="1"/>
</dbReference>
<sequence length="260" mass="27577">MRQCYRIFVTLIIAAGLALPAHAQQAMRVMAAGGLDPVLHDLVAHFQRDNGNARVRIEFGASGKLARRIAAGMPADVYIAADAEHAQWLTDQGLAADIGNVIALGELAYFVPAGAALRANDGLSALAQAMDAGRLGRFVIADPDHAPHGRAAREALLEAGVWAAIQPHLVVADDAAQAMRYVTGGTARAGLVPAHLALRHQERRRGIALLIAPESHEPLEYRVLVINADSAMATAFAEFLQQPEAAARLADYGLLTPEPD</sequence>
<evidence type="ECO:0000313" key="7">
    <source>
        <dbReference type="Proteomes" id="UP001205843"/>
    </source>
</evidence>
<dbReference type="Pfam" id="PF13531">
    <property type="entry name" value="SBP_bac_11"/>
    <property type="match status" value="1"/>
</dbReference>
<keyword evidence="3 5" id="KW-0732">Signal</keyword>
<dbReference type="NCBIfam" id="TIGR01256">
    <property type="entry name" value="modA"/>
    <property type="match status" value="1"/>
</dbReference>
<feature type="signal peptide" evidence="5">
    <location>
        <begin position="1"/>
        <end position="23"/>
    </location>
</feature>
<reference evidence="6" key="1">
    <citation type="submission" date="2022-03" db="EMBL/GenBank/DDBJ databases">
        <title>Genomic Encyclopedia of Type Strains, Phase III (KMG-III): the genomes of soil and plant-associated and newly described type strains.</title>
        <authorList>
            <person name="Whitman W."/>
        </authorList>
    </citation>
    <scope>NUCLEOTIDE SEQUENCE</scope>
    <source>
        <strain evidence="6">ANL 6-2</strain>
    </source>
</reference>
<evidence type="ECO:0000256" key="1">
    <source>
        <dbReference type="ARBA" id="ARBA00009175"/>
    </source>
</evidence>
<dbReference type="InterPro" id="IPR050682">
    <property type="entry name" value="ModA/WtpA"/>
</dbReference>
<dbReference type="GO" id="GO:0030973">
    <property type="term" value="F:molybdate ion binding"/>
    <property type="evidence" value="ECO:0007669"/>
    <property type="project" value="TreeGrafter"/>
</dbReference>
<evidence type="ECO:0000313" key="6">
    <source>
        <dbReference type="EMBL" id="MCP1673664.1"/>
    </source>
</evidence>
<protein>
    <submittedName>
        <fullName evidence="6">Molybdate transport system substrate-binding protein</fullName>
    </submittedName>
</protein>
<evidence type="ECO:0000256" key="2">
    <source>
        <dbReference type="ARBA" id="ARBA00022723"/>
    </source>
</evidence>
<dbReference type="Proteomes" id="UP001205843">
    <property type="component" value="Unassembled WGS sequence"/>
</dbReference>
<keyword evidence="7" id="KW-1185">Reference proteome</keyword>
<dbReference type="Gene3D" id="3.40.190.10">
    <property type="entry name" value="Periplasmic binding protein-like II"/>
    <property type="match status" value="2"/>
</dbReference>
<dbReference type="PIRSF" id="PIRSF004846">
    <property type="entry name" value="ModA"/>
    <property type="match status" value="1"/>
</dbReference>
<feature type="binding site" evidence="4">
    <location>
        <position position="62"/>
    </location>
    <ligand>
        <name>molybdate</name>
        <dbReference type="ChEBI" id="CHEBI:36264"/>
    </ligand>
</feature>
<dbReference type="AlphaFoldDB" id="A0AAE3G264"/>
<feature type="chain" id="PRO_5041941517" evidence="5">
    <location>
        <begin position="24"/>
        <end position="260"/>
    </location>
</feature>
<comment type="caution">
    <text evidence="6">The sequence shown here is derived from an EMBL/GenBank/DDBJ whole genome shotgun (WGS) entry which is preliminary data.</text>
</comment>
<proteinExistence type="inferred from homology"/>